<dbReference type="AlphaFoldDB" id="A0AAV4MN27"/>
<keyword evidence="3" id="KW-1185">Reference proteome</keyword>
<evidence type="ECO:0000256" key="1">
    <source>
        <dbReference type="SAM" id="MobiDB-lite"/>
    </source>
</evidence>
<feature type="compositionally biased region" description="Basic and acidic residues" evidence="1">
    <location>
        <begin position="18"/>
        <end position="28"/>
    </location>
</feature>
<organism evidence="2 3">
    <name type="scientific">Caerostris extrusa</name>
    <name type="common">Bark spider</name>
    <name type="synonym">Caerostris bankana</name>
    <dbReference type="NCBI Taxonomy" id="172846"/>
    <lineage>
        <taxon>Eukaryota</taxon>
        <taxon>Metazoa</taxon>
        <taxon>Ecdysozoa</taxon>
        <taxon>Arthropoda</taxon>
        <taxon>Chelicerata</taxon>
        <taxon>Arachnida</taxon>
        <taxon>Araneae</taxon>
        <taxon>Araneomorphae</taxon>
        <taxon>Entelegynae</taxon>
        <taxon>Araneoidea</taxon>
        <taxon>Araneidae</taxon>
        <taxon>Caerostris</taxon>
    </lineage>
</organism>
<evidence type="ECO:0000313" key="2">
    <source>
        <dbReference type="EMBL" id="GIX73305.1"/>
    </source>
</evidence>
<feature type="region of interest" description="Disordered" evidence="1">
    <location>
        <begin position="1"/>
        <end position="70"/>
    </location>
</feature>
<feature type="compositionally biased region" description="Low complexity" evidence="1">
    <location>
        <begin position="38"/>
        <end position="58"/>
    </location>
</feature>
<protein>
    <submittedName>
        <fullName evidence="2">Uncharacterized protein</fullName>
    </submittedName>
</protein>
<evidence type="ECO:0000313" key="3">
    <source>
        <dbReference type="Proteomes" id="UP001054945"/>
    </source>
</evidence>
<dbReference type="Proteomes" id="UP001054945">
    <property type="component" value="Unassembled WGS sequence"/>
</dbReference>
<sequence length="108" mass="12113">MNLSYCAGEGATEARAAQSERRPRRDQGDPSPYPPPFSRWRTSTTLGTSSSSWPTSPTKNSDPLRTPTPCGTNSLHKCVILVQESSIFNLQQKYKVSYKFMRKIAKIM</sequence>
<name>A0AAV4MN27_CAEEX</name>
<accession>A0AAV4MN27</accession>
<feature type="compositionally biased region" description="Polar residues" evidence="1">
    <location>
        <begin position="59"/>
        <end position="70"/>
    </location>
</feature>
<dbReference type="EMBL" id="BPLR01002400">
    <property type="protein sequence ID" value="GIX73305.1"/>
    <property type="molecule type" value="Genomic_DNA"/>
</dbReference>
<gene>
    <name evidence="2" type="ORF">CEXT_715621</name>
</gene>
<proteinExistence type="predicted"/>
<comment type="caution">
    <text evidence="2">The sequence shown here is derived from an EMBL/GenBank/DDBJ whole genome shotgun (WGS) entry which is preliminary data.</text>
</comment>
<reference evidence="2 3" key="1">
    <citation type="submission" date="2021-06" db="EMBL/GenBank/DDBJ databases">
        <title>Caerostris extrusa draft genome.</title>
        <authorList>
            <person name="Kono N."/>
            <person name="Arakawa K."/>
        </authorList>
    </citation>
    <scope>NUCLEOTIDE SEQUENCE [LARGE SCALE GENOMIC DNA]</scope>
</reference>